<accession>A0ABW5U2A7</accession>
<dbReference type="EMBL" id="JBHUMP010000005">
    <property type="protein sequence ID" value="MFD2739440.1"/>
    <property type="molecule type" value="Genomic_DNA"/>
</dbReference>
<evidence type="ECO:0000313" key="1">
    <source>
        <dbReference type="EMBL" id="MFD2739440.1"/>
    </source>
</evidence>
<name>A0ABW5U2A7_9RHOB</name>
<reference evidence="2" key="1">
    <citation type="journal article" date="2019" name="Int. J. Syst. Evol. Microbiol.">
        <title>The Global Catalogue of Microorganisms (GCM) 10K type strain sequencing project: providing services to taxonomists for standard genome sequencing and annotation.</title>
        <authorList>
            <consortium name="The Broad Institute Genomics Platform"/>
            <consortium name="The Broad Institute Genome Sequencing Center for Infectious Disease"/>
            <person name="Wu L."/>
            <person name="Ma J."/>
        </authorList>
    </citation>
    <scope>NUCLEOTIDE SEQUENCE [LARGE SCALE GENOMIC DNA]</scope>
    <source>
        <strain evidence="2">TISTR 2562</strain>
    </source>
</reference>
<sequence length="44" mass="4725">MKAFLMAMLALVVITVVANQALLRIGDFSSAEVSKSDRSVRLGD</sequence>
<dbReference type="RefSeq" id="WP_386373068.1">
    <property type="nucleotide sequence ID" value="NZ_JBHUMP010000005.1"/>
</dbReference>
<gene>
    <name evidence="1" type="ORF">ACFSUD_07675</name>
</gene>
<proteinExistence type="predicted"/>
<keyword evidence="2" id="KW-1185">Reference proteome</keyword>
<evidence type="ECO:0000313" key="2">
    <source>
        <dbReference type="Proteomes" id="UP001597474"/>
    </source>
</evidence>
<dbReference type="Proteomes" id="UP001597474">
    <property type="component" value="Unassembled WGS sequence"/>
</dbReference>
<organism evidence="1 2">
    <name type="scientific">Sulfitobacter aestuarii</name>
    <dbReference type="NCBI Taxonomy" id="2161676"/>
    <lineage>
        <taxon>Bacteria</taxon>
        <taxon>Pseudomonadati</taxon>
        <taxon>Pseudomonadota</taxon>
        <taxon>Alphaproteobacteria</taxon>
        <taxon>Rhodobacterales</taxon>
        <taxon>Roseobacteraceae</taxon>
        <taxon>Sulfitobacter</taxon>
    </lineage>
</organism>
<comment type="caution">
    <text evidence="1">The sequence shown here is derived from an EMBL/GenBank/DDBJ whole genome shotgun (WGS) entry which is preliminary data.</text>
</comment>
<protein>
    <submittedName>
        <fullName evidence="1">Uncharacterized protein</fullName>
    </submittedName>
</protein>